<organism evidence="5">
    <name type="scientific">bioreactor metagenome</name>
    <dbReference type="NCBI Taxonomy" id="1076179"/>
    <lineage>
        <taxon>unclassified sequences</taxon>
        <taxon>metagenomes</taxon>
        <taxon>ecological metagenomes</taxon>
    </lineage>
</organism>
<dbReference type="GO" id="GO:0016887">
    <property type="term" value="F:ATP hydrolysis activity"/>
    <property type="evidence" value="ECO:0007669"/>
    <property type="project" value="InterPro"/>
</dbReference>
<evidence type="ECO:0000313" key="5">
    <source>
        <dbReference type="EMBL" id="MPM72393.1"/>
    </source>
</evidence>
<reference evidence="5" key="1">
    <citation type="submission" date="2019-08" db="EMBL/GenBank/DDBJ databases">
        <authorList>
            <person name="Kucharzyk K."/>
            <person name="Murdoch R.W."/>
            <person name="Higgins S."/>
            <person name="Loffler F."/>
        </authorList>
    </citation>
    <scope>NUCLEOTIDE SEQUENCE</scope>
</reference>
<dbReference type="SMART" id="SM00382">
    <property type="entry name" value="AAA"/>
    <property type="match status" value="1"/>
</dbReference>
<dbReference type="CDD" id="cd03257">
    <property type="entry name" value="ABC_NikE_OppD_transporters"/>
    <property type="match status" value="1"/>
</dbReference>
<dbReference type="InterPro" id="IPR013563">
    <property type="entry name" value="Oligopep_ABC_C"/>
</dbReference>
<dbReference type="AlphaFoldDB" id="A0A645C8N6"/>
<evidence type="ECO:0000256" key="1">
    <source>
        <dbReference type="ARBA" id="ARBA00022448"/>
    </source>
</evidence>
<dbReference type="InterPro" id="IPR003439">
    <property type="entry name" value="ABC_transporter-like_ATP-bd"/>
</dbReference>
<dbReference type="Pfam" id="PF08352">
    <property type="entry name" value="oligo_HPY"/>
    <property type="match status" value="1"/>
</dbReference>
<evidence type="ECO:0000256" key="2">
    <source>
        <dbReference type="ARBA" id="ARBA00022741"/>
    </source>
</evidence>
<dbReference type="Gene3D" id="3.40.50.300">
    <property type="entry name" value="P-loop containing nucleotide triphosphate hydrolases"/>
    <property type="match status" value="1"/>
</dbReference>
<dbReference type="InterPro" id="IPR027417">
    <property type="entry name" value="P-loop_NTPase"/>
</dbReference>
<keyword evidence="1" id="KW-0813">Transport</keyword>
<sequence length="326" mass="35399">MNGEILVEARDLKTYFPVKNGLFGGAAGFVRAVDGVSFAIPKGTTMSLVGESGCGKTTVGRTLLRLCEKTSGAALFQGREVFEIPRAELRRLRPKMQMIFQDPYSSLSPRMPIGEIIGEAVREHGIVPKAELESYLSRIMLACGLEPYLKQRYAHEFSGGQRQRICIARALALKPSFIVCDEPVSALDVSIQAQIVNLLEDLQAELGLTYLFISHDLAVVEHISDTVGVMYLGELVELGSKAEIFANPLHPYTQALLSAIPGPDPTVKRNRIILDGGIPSPANPPKGCRFHTRCRHCMAACRVRAPRIFDAGGGHTVACHLYGGGA</sequence>
<dbReference type="PANTHER" id="PTHR43776">
    <property type="entry name" value="TRANSPORT ATP-BINDING PROTEIN"/>
    <property type="match status" value="1"/>
</dbReference>
<comment type="caution">
    <text evidence="5">The sequence shown here is derived from an EMBL/GenBank/DDBJ whole genome shotgun (WGS) entry which is preliminary data.</text>
</comment>
<dbReference type="InterPro" id="IPR017871">
    <property type="entry name" value="ABC_transporter-like_CS"/>
</dbReference>
<dbReference type="GO" id="GO:0015833">
    <property type="term" value="P:peptide transport"/>
    <property type="evidence" value="ECO:0007669"/>
    <property type="project" value="InterPro"/>
</dbReference>
<dbReference type="InterPro" id="IPR050319">
    <property type="entry name" value="ABC_transp_ATP-bind"/>
</dbReference>
<keyword evidence="2" id="KW-0547">Nucleotide-binding</keyword>
<dbReference type="Pfam" id="PF00005">
    <property type="entry name" value="ABC_tran"/>
    <property type="match status" value="1"/>
</dbReference>
<dbReference type="PROSITE" id="PS50893">
    <property type="entry name" value="ABC_TRANSPORTER_2"/>
    <property type="match status" value="1"/>
</dbReference>
<dbReference type="EMBL" id="VSSQ01024716">
    <property type="protein sequence ID" value="MPM72393.1"/>
    <property type="molecule type" value="Genomic_DNA"/>
</dbReference>
<keyword evidence="3 5" id="KW-0067">ATP-binding</keyword>
<dbReference type="FunFam" id="3.40.50.300:FF:000016">
    <property type="entry name" value="Oligopeptide ABC transporter ATP-binding component"/>
    <property type="match status" value="1"/>
</dbReference>
<protein>
    <submittedName>
        <fullName evidence="5">Oligopeptide transport ATP-binding protein OppF</fullName>
    </submittedName>
</protein>
<dbReference type="NCBIfam" id="TIGR01727">
    <property type="entry name" value="oligo_HPY"/>
    <property type="match status" value="1"/>
</dbReference>
<gene>
    <name evidence="5" type="primary">oppF_48</name>
    <name evidence="5" type="ORF">SDC9_119368</name>
</gene>
<name>A0A645C8N6_9ZZZZ</name>
<dbReference type="GO" id="GO:0055085">
    <property type="term" value="P:transmembrane transport"/>
    <property type="evidence" value="ECO:0007669"/>
    <property type="project" value="UniProtKB-ARBA"/>
</dbReference>
<dbReference type="SUPFAM" id="SSF52540">
    <property type="entry name" value="P-loop containing nucleoside triphosphate hydrolases"/>
    <property type="match status" value="1"/>
</dbReference>
<accession>A0A645C8N6</accession>
<evidence type="ECO:0000256" key="3">
    <source>
        <dbReference type="ARBA" id="ARBA00022840"/>
    </source>
</evidence>
<proteinExistence type="predicted"/>
<dbReference type="PROSITE" id="PS00211">
    <property type="entry name" value="ABC_TRANSPORTER_1"/>
    <property type="match status" value="1"/>
</dbReference>
<evidence type="ECO:0000259" key="4">
    <source>
        <dbReference type="PROSITE" id="PS50893"/>
    </source>
</evidence>
<dbReference type="GO" id="GO:0005524">
    <property type="term" value="F:ATP binding"/>
    <property type="evidence" value="ECO:0007669"/>
    <property type="project" value="UniProtKB-KW"/>
</dbReference>
<feature type="domain" description="ABC transporter" evidence="4">
    <location>
        <begin position="7"/>
        <end position="257"/>
    </location>
</feature>
<dbReference type="InterPro" id="IPR003593">
    <property type="entry name" value="AAA+_ATPase"/>
</dbReference>